<dbReference type="EMBL" id="ML213531">
    <property type="protein sequence ID" value="TFK46298.1"/>
    <property type="molecule type" value="Genomic_DNA"/>
</dbReference>
<evidence type="ECO:0000256" key="1">
    <source>
        <dbReference type="SAM" id="MobiDB-lite"/>
    </source>
</evidence>
<evidence type="ECO:0000313" key="3">
    <source>
        <dbReference type="Proteomes" id="UP000305948"/>
    </source>
</evidence>
<gene>
    <name evidence="2" type="ORF">OE88DRAFT_1648691</name>
</gene>
<name>A0A5C3MQF9_9AGAM</name>
<evidence type="ECO:0000313" key="2">
    <source>
        <dbReference type="EMBL" id="TFK46298.1"/>
    </source>
</evidence>
<feature type="compositionally biased region" description="Basic and acidic residues" evidence="1">
    <location>
        <begin position="102"/>
        <end position="113"/>
    </location>
</feature>
<dbReference type="Proteomes" id="UP000305948">
    <property type="component" value="Unassembled WGS sequence"/>
</dbReference>
<dbReference type="OrthoDB" id="629492at2759"/>
<feature type="compositionally biased region" description="Basic residues" evidence="1">
    <location>
        <begin position="114"/>
        <end position="128"/>
    </location>
</feature>
<accession>A0A5C3MQF9</accession>
<dbReference type="AlphaFoldDB" id="A0A5C3MQF9"/>
<sequence>MLWSRIAFVEWRAMGEAKRSTLRLARPQPWFLRQVGAQNERVHDFPAEGLDITQYAARPAGNELHRKEDFSQRVSPSQDTDVHKSNTLSAPPKPDGCTDGEDGAHARVWDSQEKRKHFASKAKSKGAKSKKEQGRNTNQKQNQRKYKKLTLEERVFIDLVEQGKADDQEAFEEAMSFRAWNNGFSESEVEELSAQFVNPWDDDAEDVLRALHREYARR</sequence>
<proteinExistence type="predicted"/>
<feature type="compositionally biased region" description="Polar residues" evidence="1">
    <location>
        <begin position="72"/>
        <end position="89"/>
    </location>
</feature>
<protein>
    <submittedName>
        <fullName evidence="2">Uncharacterized protein</fullName>
    </submittedName>
</protein>
<reference evidence="2 3" key="1">
    <citation type="journal article" date="2019" name="Nat. Ecol. Evol.">
        <title>Megaphylogeny resolves global patterns of mushroom evolution.</title>
        <authorList>
            <person name="Varga T."/>
            <person name="Krizsan K."/>
            <person name="Foldi C."/>
            <person name="Dima B."/>
            <person name="Sanchez-Garcia M."/>
            <person name="Sanchez-Ramirez S."/>
            <person name="Szollosi G.J."/>
            <person name="Szarkandi J.G."/>
            <person name="Papp V."/>
            <person name="Albert L."/>
            <person name="Andreopoulos W."/>
            <person name="Angelini C."/>
            <person name="Antonin V."/>
            <person name="Barry K.W."/>
            <person name="Bougher N.L."/>
            <person name="Buchanan P."/>
            <person name="Buyck B."/>
            <person name="Bense V."/>
            <person name="Catcheside P."/>
            <person name="Chovatia M."/>
            <person name="Cooper J."/>
            <person name="Damon W."/>
            <person name="Desjardin D."/>
            <person name="Finy P."/>
            <person name="Geml J."/>
            <person name="Haridas S."/>
            <person name="Hughes K."/>
            <person name="Justo A."/>
            <person name="Karasinski D."/>
            <person name="Kautmanova I."/>
            <person name="Kiss B."/>
            <person name="Kocsube S."/>
            <person name="Kotiranta H."/>
            <person name="LaButti K.M."/>
            <person name="Lechner B.E."/>
            <person name="Liimatainen K."/>
            <person name="Lipzen A."/>
            <person name="Lukacs Z."/>
            <person name="Mihaltcheva S."/>
            <person name="Morgado L.N."/>
            <person name="Niskanen T."/>
            <person name="Noordeloos M.E."/>
            <person name="Ohm R.A."/>
            <person name="Ortiz-Santana B."/>
            <person name="Ovrebo C."/>
            <person name="Racz N."/>
            <person name="Riley R."/>
            <person name="Savchenko A."/>
            <person name="Shiryaev A."/>
            <person name="Soop K."/>
            <person name="Spirin V."/>
            <person name="Szebenyi C."/>
            <person name="Tomsovsky M."/>
            <person name="Tulloss R.E."/>
            <person name="Uehling J."/>
            <person name="Grigoriev I.V."/>
            <person name="Vagvolgyi C."/>
            <person name="Papp T."/>
            <person name="Martin F.M."/>
            <person name="Miettinen O."/>
            <person name="Hibbett D.S."/>
            <person name="Nagy L.G."/>
        </authorList>
    </citation>
    <scope>NUCLEOTIDE SEQUENCE [LARGE SCALE GENOMIC DNA]</scope>
    <source>
        <strain evidence="2 3">OMC1185</strain>
    </source>
</reference>
<organism evidence="2 3">
    <name type="scientific">Heliocybe sulcata</name>
    <dbReference type="NCBI Taxonomy" id="5364"/>
    <lineage>
        <taxon>Eukaryota</taxon>
        <taxon>Fungi</taxon>
        <taxon>Dikarya</taxon>
        <taxon>Basidiomycota</taxon>
        <taxon>Agaricomycotina</taxon>
        <taxon>Agaricomycetes</taxon>
        <taxon>Gloeophyllales</taxon>
        <taxon>Gloeophyllaceae</taxon>
        <taxon>Heliocybe</taxon>
    </lineage>
</organism>
<feature type="region of interest" description="Disordered" evidence="1">
    <location>
        <begin position="67"/>
        <end position="146"/>
    </location>
</feature>
<keyword evidence="3" id="KW-1185">Reference proteome</keyword>